<evidence type="ECO:0000256" key="1">
    <source>
        <dbReference type="ARBA" id="ARBA00006174"/>
    </source>
</evidence>
<evidence type="ECO:0000259" key="4">
    <source>
        <dbReference type="Pfam" id="PF19305"/>
    </source>
</evidence>
<dbReference type="InterPro" id="IPR042188">
    <property type="entry name" value="MmgE/PrpD_sf_2"/>
</dbReference>
<dbReference type="Proteomes" id="UP000029964">
    <property type="component" value="Unassembled WGS sequence"/>
</dbReference>
<gene>
    <name evidence="5" type="ORF">ACRE_072300</name>
</gene>
<dbReference type="Pfam" id="PF03972">
    <property type="entry name" value="MmgE_PrpD_N"/>
    <property type="match status" value="1"/>
</dbReference>
<dbReference type="GO" id="GO:0019679">
    <property type="term" value="P:propionate metabolic process, methylcitrate cycle"/>
    <property type="evidence" value="ECO:0007669"/>
    <property type="project" value="InterPro"/>
</dbReference>
<dbReference type="InterPro" id="IPR045337">
    <property type="entry name" value="MmgE_PrpD_C"/>
</dbReference>
<accession>A0A086SY69</accession>
<dbReference type="STRING" id="857340.A0A086SY69"/>
<dbReference type="FunFam" id="3.30.1330.120:FF:000001">
    <property type="entry name" value="2-methylcitrate dehydratase"/>
    <property type="match status" value="1"/>
</dbReference>
<dbReference type="Pfam" id="PF19305">
    <property type="entry name" value="MmgE_PrpD_C"/>
    <property type="match status" value="1"/>
</dbReference>
<dbReference type="GO" id="GO:0047547">
    <property type="term" value="F:2-methylcitrate dehydratase activity"/>
    <property type="evidence" value="ECO:0007669"/>
    <property type="project" value="InterPro"/>
</dbReference>
<evidence type="ECO:0000313" key="5">
    <source>
        <dbReference type="EMBL" id="KFH42051.1"/>
    </source>
</evidence>
<keyword evidence="6" id="KW-1185">Reference proteome</keyword>
<feature type="domain" description="MmgE/PrpD N-terminal" evidence="3">
    <location>
        <begin position="83"/>
        <end position="339"/>
    </location>
</feature>
<dbReference type="OrthoDB" id="10055203at2759"/>
<dbReference type="GO" id="GO:0051537">
    <property type="term" value="F:2 iron, 2 sulfur cluster binding"/>
    <property type="evidence" value="ECO:0007669"/>
    <property type="project" value="InterPro"/>
</dbReference>
<dbReference type="PANTHER" id="PTHR16943:SF16">
    <property type="entry name" value="2-METHYLCITRATE DEHYDRATASE-RELATED"/>
    <property type="match status" value="1"/>
</dbReference>
<dbReference type="PANTHER" id="PTHR16943">
    <property type="entry name" value="2-METHYLCITRATE DEHYDRATASE-RELATED"/>
    <property type="match status" value="1"/>
</dbReference>
<dbReference type="InterPro" id="IPR012705">
    <property type="entry name" value="2Me_IsoCit_deHydtase_PrpD"/>
</dbReference>
<organism evidence="5 6">
    <name type="scientific">Hapsidospora chrysogenum (strain ATCC 11550 / CBS 779.69 / DSM 880 / IAM 14645 / JCM 23072 / IMI 49137)</name>
    <name type="common">Acremonium chrysogenum</name>
    <dbReference type="NCBI Taxonomy" id="857340"/>
    <lineage>
        <taxon>Eukaryota</taxon>
        <taxon>Fungi</taxon>
        <taxon>Dikarya</taxon>
        <taxon>Ascomycota</taxon>
        <taxon>Pezizomycotina</taxon>
        <taxon>Sordariomycetes</taxon>
        <taxon>Hypocreomycetidae</taxon>
        <taxon>Hypocreales</taxon>
        <taxon>Bionectriaceae</taxon>
        <taxon>Hapsidospora</taxon>
    </lineage>
</organism>
<evidence type="ECO:0000313" key="6">
    <source>
        <dbReference type="Proteomes" id="UP000029964"/>
    </source>
</evidence>
<name>A0A086SY69_HAPC1</name>
<dbReference type="InterPro" id="IPR042183">
    <property type="entry name" value="MmgE/PrpD_sf_1"/>
</dbReference>
<sequence length="562" mass="61676">MSAVNRSLRTASKQLRTVRLGAAAPLVSSSAARSSASIGVVARSISCSKIPSSYSNFSTTVARNSGAPAMASVPREYDPEIKDIADYVANKKIDSELAFDTARWILADTLGCGLEGLRFKECSKLLGPIVPGTVVPNGSKVPGTDFQLDPVNGAFNIGAMIRWLDFNDCWLAAEWGHPSDNLGAILAVADWVNRTNKAGGNLAGGKIFTVKDVLEAMIKAHEIQGCLALLNSFNKVGLDHVILVKVASTAVVSQMLGLDQKGIADAITQAWVDGQALRTYRHSPNTMSRKSWAAGDACQRAVGLALRVLKGEEGVPTVLSAPVWGFYDVLFKGKKFEFQRPYGSYVMENVLFKVSYPAEFHSQTAVEASERIYHQLKAMGKSAADIKSVTCRTHEACIRIIDKQFKPMDNFADRDHCIQYMCSVMLVFGRLEATDYVDGGEAATSELVDSLRKKIKCVEDPQYTQDYHNPSLRTISNALTVELNDGTVLDEVAIEAPLGHRLRREEAKPVILEKYRRHLAPHMSETRVKELVDLSMDAKKLEAMTVDEYVDLYTVKDSKFVQ</sequence>
<dbReference type="AlphaFoldDB" id="A0A086SY69"/>
<comment type="similarity">
    <text evidence="1">Belongs to the PrpD family.</text>
</comment>
<evidence type="ECO:0000256" key="2">
    <source>
        <dbReference type="ARBA" id="ARBA00023239"/>
    </source>
</evidence>
<evidence type="ECO:0000259" key="3">
    <source>
        <dbReference type="Pfam" id="PF03972"/>
    </source>
</evidence>
<reference evidence="6" key="1">
    <citation type="journal article" date="2014" name="Genome Announc.">
        <title>Genome sequence and annotation of Acremonium chrysogenum, producer of the beta-lactam antibiotic cephalosporin C.</title>
        <authorList>
            <person name="Terfehr D."/>
            <person name="Dahlmann T.A."/>
            <person name="Specht T."/>
            <person name="Zadra I."/>
            <person name="Kuernsteiner H."/>
            <person name="Kueck U."/>
        </authorList>
    </citation>
    <scope>NUCLEOTIDE SEQUENCE [LARGE SCALE GENOMIC DNA]</scope>
    <source>
        <strain evidence="6">ATCC 11550 / CBS 779.69 / DSM 880 / IAM 14645 / JCM 23072 / IMI 49137</strain>
    </source>
</reference>
<dbReference type="InterPro" id="IPR005656">
    <property type="entry name" value="MmgE_PrpD"/>
</dbReference>
<protein>
    <submittedName>
        <fullName evidence="5">2-methylcitrate dehydratase-like protein</fullName>
    </submittedName>
</protein>
<feature type="domain" description="MmgE/PrpD C-terminal" evidence="4">
    <location>
        <begin position="356"/>
        <end position="536"/>
    </location>
</feature>
<keyword evidence="2" id="KW-0456">Lyase</keyword>
<dbReference type="Gene3D" id="3.30.1330.120">
    <property type="entry name" value="2-methylcitrate dehydratase PrpD"/>
    <property type="match status" value="1"/>
</dbReference>
<dbReference type="GO" id="GO:0005739">
    <property type="term" value="C:mitochondrion"/>
    <property type="evidence" value="ECO:0007669"/>
    <property type="project" value="TreeGrafter"/>
</dbReference>
<comment type="caution">
    <text evidence="5">The sequence shown here is derived from an EMBL/GenBank/DDBJ whole genome shotgun (WGS) entry which is preliminary data.</text>
</comment>
<dbReference type="Gene3D" id="1.10.4100.10">
    <property type="entry name" value="2-methylcitrate dehydratase PrpD"/>
    <property type="match status" value="1"/>
</dbReference>
<proteinExistence type="inferred from homology"/>
<dbReference type="NCBIfam" id="TIGR02330">
    <property type="entry name" value="prpD"/>
    <property type="match status" value="1"/>
</dbReference>
<dbReference type="HOGENOM" id="CLU_021803_1_0_1"/>
<dbReference type="EMBL" id="JPKY01000106">
    <property type="protein sequence ID" value="KFH42051.1"/>
    <property type="molecule type" value="Genomic_DNA"/>
</dbReference>
<dbReference type="InterPro" id="IPR036148">
    <property type="entry name" value="MmgE/PrpD_sf"/>
</dbReference>
<dbReference type="NCBIfam" id="NF006943">
    <property type="entry name" value="PRK09425.1"/>
    <property type="match status" value="1"/>
</dbReference>
<dbReference type="InterPro" id="IPR045336">
    <property type="entry name" value="MmgE_PrpD_N"/>
</dbReference>
<dbReference type="SUPFAM" id="SSF103378">
    <property type="entry name" value="2-methylcitrate dehydratase PrpD"/>
    <property type="match status" value="1"/>
</dbReference>